<protein>
    <recommendedName>
        <fullName evidence="9">Periplasmic chaperone PpiD</fullName>
    </recommendedName>
    <alternativeName>
        <fullName evidence="10">Periplasmic folding chaperone</fullName>
    </alternativeName>
</protein>
<name>A0A1B9F8Z1_9BACT</name>
<dbReference type="GO" id="GO:0005886">
    <property type="term" value="C:plasma membrane"/>
    <property type="evidence" value="ECO:0007669"/>
    <property type="project" value="UniProtKB-SubCell"/>
</dbReference>
<dbReference type="InterPro" id="IPR023058">
    <property type="entry name" value="PPIase_PpiC_CS"/>
</dbReference>
<comment type="similarity">
    <text evidence="8">Belongs to the PpiD chaperone family.</text>
</comment>
<dbReference type="EMBL" id="MAGO01000001">
    <property type="protein sequence ID" value="OCC16376.1"/>
    <property type="molecule type" value="Genomic_DNA"/>
</dbReference>
<evidence type="ECO:0000256" key="4">
    <source>
        <dbReference type="ARBA" id="ARBA00022692"/>
    </source>
</evidence>
<dbReference type="PANTHER" id="PTHR47529:SF1">
    <property type="entry name" value="PERIPLASMIC CHAPERONE PPID"/>
    <property type="match status" value="1"/>
</dbReference>
<evidence type="ECO:0000256" key="6">
    <source>
        <dbReference type="ARBA" id="ARBA00023136"/>
    </source>
</evidence>
<dbReference type="Gene3D" id="1.10.4030.10">
    <property type="entry name" value="Porin chaperone SurA, peptide-binding domain"/>
    <property type="match status" value="1"/>
</dbReference>
<evidence type="ECO:0000313" key="15">
    <source>
        <dbReference type="Proteomes" id="UP000093080"/>
    </source>
</evidence>
<evidence type="ECO:0000256" key="11">
    <source>
        <dbReference type="PROSITE-ProRule" id="PRU00278"/>
    </source>
</evidence>
<dbReference type="Pfam" id="PF13624">
    <property type="entry name" value="SurA_N_3"/>
    <property type="match status" value="1"/>
</dbReference>
<evidence type="ECO:0000256" key="8">
    <source>
        <dbReference type="ARBA" id="ARBA00038408"/>
    </source>
</evidence>
<dbReference type="GO" id="GO:0003755">
    <property type="term" value="F:peptidyl-prolyl cis-trans isomerase activity"/>
    <property type="evidence" value="ECO:0007669"/>
    <property type="project" value="UniProtKB-KW"/>
</dbReference>
<dbReference type="OrthoDB" id="9812372at2"/>
<evidence type="ECO:0000259" key="13">
    <source>
        <dbReference type="PROSITE" id="PS50198"/>
    </source>
</evidence>
<comment type="subcellular location">
    <subcellularLocation>
        <location evidence="1">Cell inner membrane</location>
        <topology evidence="1">Single-pass type II membrane protein</topology>
        <orientation evidence="1">Periplasmic side</orientation>
    </subcellularLocation>
</comment>
<keyword evidence="7" id="KW-0143">Chaperone</keyword>
<dbReference type="Pfam" id="PF13145">
    <property type="entry name" value="Rotamase_2"/>
    <property type="match status" value="1"/>
</dbReference>
<keyword evidence="6 12" id="KW-0472">Membrane</keyword>
<dbReference type="Pfam" id="PF13616">
    <property type="entry name" value="Rotamase_3"/>
    <property type="match status" value="1"/>
</dbReference>
<accession>A0A1B9F8Z1</accession>
<dbReference type="AlphaFoldDB" id="A0A1B9F8Z1"/>
<dbReference type="InterPro" id="IPR046357">
    <property type="entry name" value="PPIase_dom_sf"/>
</dbReference>
<comment type="caution">
    <text evidence="14">The sequence shown here is derived from an EMBL/GenBank/DDBJ whole genome shotgun (WGS) entry which is preliminary data.</text>
</comment>
<keyword evidence="2" id="KW-1003">Cell membrane</keyword>
<keyword evidence="11" id="KW-0413">Isomerase</keyword>
<gene>
    <name evidence="14" type="ORF">DBT_0193</name>
</gene>
<evidence type="ECO:0000256" key="7">
    <source>
        <dbReference type="ARBA" id="ARBA00023186"/>
    </source>
</evidence>
<feature type="domain" description="PpiC" evidence="13">
    <location>
        <begin position="264"/>
        <end position="366"/>
    </location>
</feature>
<evidence type="ECO:0000256" key="5">
    <source>
        <dbReference type="ARBA" id="ARBA00022989"/>
    </source>
</evidence>
<reference evidence="14 15" key="1">
    <citation type="submission" date="2016-06" db="EMBL/GenBank/DDBJ databases">
        <title>Respiratory ammonification of nitrate coupled to the oxidation of elemental sulfur in deep-sea autotrophic thermophilic bacteria.</title>
        <authorList>
            <person name="Slobodkina G.B."/>
            <person name="Mardanov A.V."/>
            <person name="Ravin N.V."/>
            <person name="Frolova A.A."/>
            <person name="Viryasiv M.B."/>
            <person name="Chernyh N.A."/>
            <person name="Bonch-Osmolovskaya E.A."/>
            <person name="Slobodkin A.I."/>
        </authorList>
    </citation>
    <scope>NUCLEOTIDE SEQUENCE [LARGE SCALE GENOMIC DNA]</scope>
    <source>
        <strain evidence="14 15">S69</strain>
    </source>
</reference>
<dbReference type="SUPFAM" id="SSF109998">
    <property type="entry name" value="Triger factor/SurA peptide-binding domain-like"/>
    <property type="match status" value="1"/>
</dbReference>
<dbReference type="PROSITE" id="PS01096">
    <property type="entry name" value="PPIC_PPIASE_1"/>
    <property type="match status" value="1"/>
</dbReference>
<keyword evidence="11" id="KW-0697">Rotamase</keyword>
<evidence type="ECO:0000256" key="10">
    <source>
        <dbReference type="ARBA" id="ARBA00042775"/>
    </source>
</evidence>
<keyword evidence="3" id="KW-0997">Cell inner membrane</keyword>
<evidence type="ECO:0000256" key="9">
    <source>
        <dbReference type="ARBA" id="ARBA00040743"/>
    </source>
</evidence>
<dbReference type="RefSeq" id="WP_067615522.1">
    <property type="nucleotide sequence ID" value="NZ_MAGO01000001.1"/>
</dbReference>
<dbReference type="InterPro" id="IPR027304">
    <property type="entry name" value="Trigger_fact/SurA_dom_sf"/>
</dbReference>
<dbReference type="InterPro" id="IPR052029">
    <property type="entry name" value="PpiD_chaperone"/>
</dbReference>
<evidence type="ECO:0000256" key="1">
    <source>
        <dbReference type="ARBA" id="ARBA00004382"/>
    </source>
</evidence>
<evidence type="ECO:0000313" key="14">
    <source>
        <dbReference type="EMBL" id="OCC16376.1"/>
    </source>
</evidence>
<organism evidence="14 15">
    <name type="scientific">Dissulfuribacter thermophilus</name>
    <dbReference type="NCBI Taxonomy" id="1156395"/>
    <lineage>
        <taxon>Bacteria</taxon>
        <taxon>Pseudomonadati</taxon>
        <taxon>Thermodesulfobacteriota</taxon>
        <taxon>Dissulfuribacteria</taxon>
        <taxon>Dissulfuribacterales</taxon>
        <taxon>Dissulfuribacteraceae</taxon>
        <taxon>Dissulfuribacter</taxon>
    </lineage>
</organism>
<dbReference type="InterPro" id="IPR000297">
    <property type="entry name" value="PPIase_PpiC"/>
</dbReference>
<keyword evidence="5 12" id="KW-1133">Transmembrane helix</keyword>
<proteinExistence type="inferred from homology"/>
<feature type="transmembrane region" description="Helical" evidence="12">
    <location>
        <begin position="12"/>
        <end position="31"/>
    </location>
</feature>
<dbReference type="Proteomes" id="UP000093080">
    <property type="component" value="Unassembled WGS sequence"/>
</dbReference>
<evidence type="ECO:0000256" key="2">
    <source>
        <dbReference type="ARBA" id="ARBA00022475"/>
    </source>
</evidence>
<dbReference type="PANTHER" id="PTHR47529">
    <property type="entry name" value="PEPTIDYL-PROLYL CIS-TRANS ISOMERASE D"/>
    <property type="match status" value="1"/>
</dbReference>
<evidence type="ECO:0000256" key="3">
    <source>
        <dbReference type="ARBA" id="ARBA00022519"/>
    </source>
</evidence>
<keyword evidence="4 12" id="KW-0812">Transmembrane</keyword>
<dbReference type="STRING" id="1156395.DBT_0193"/>
<keyword evidence="15" id="KW-1185">Reference proteome</keyword>
<sequence length="629" mass="71202">MLDVIRRNAGSWLLKIILGAIVVVFVFWGIGSFRSQRMSVIAKVNGEDILQEQYQQAYAQAIERYSKMFGGSIPAGLLKQLNIKKQVLDSLIDDALVRQAASDVGIRVSEEEIRRVILSFPNFKRNGVFDKKLYDLALREAHLTPIAFEGLIRQQLITDKLREMLFSGIIVPDAEVAEYYRFQNEEINAEFVKIPSSSCEDDVNVTDQALKGWFEENKARYETKPKIKIRYVEFSRDEVLKGVTVTPDAIQSYYETHKKDYEVKERRRARHILIKVPPGADNATTAKKREKALEILKKAKAGEDFAELAKKYSEDPGTAKSGGDLGFFTKGMMVKPFEEKVFSMKEGEIAGPIRTQFGFHVVKLEKVEPSRVKSLEEVKEEIEKKLKDQKANDILWEMANKAYDEIIGLGGLDVYAKGANIELKETGLFSKDAPPPLVGFSQQVLNSLFALDKGELSSLLEVPKGIIIAEVVEKRPPEIPEFDTIKSQVRRDFVREKAQVVCEEKAKDLLAKAKSEGLEKAAKSMGLEVEETGFFKRSGLAKAKGVPRSVAKAALALYEDKPLCEEPMKVQDEFYVFAFKERKAVDMSGLDSQKDQIRQTLLNKKKSEAFSQWLNHQRQKAEIEILRNL</sequence>
<dbReference type="Gene3D" id="3.10.50.40">
    <property type="match status" value="1"/>
</dbReference>
<dbReference type="SUPFAM" id="SSF54534">
    <property type="entry name" value="FKBP-like"/>
    <property type="match status" value="1"/>
</dbReference>
<evidence type="ECO:0000256" key="12">
    <source>
        <dbReference type="SAM" id="Phobius"/>
    </source>
</evidence>
<dbReference type="PROSITE" id="PS50198">
    <property type="entry name" value="PPIC_PPIASE_2"/>
    <property type="match status" value="1"/>
</dbReference>